<dbReference type="Proteomes" id="UP001056132">
    <property type="component" value="Chromosome 1"/>
</dbReference>
<dbReference type="EMBL" id="CP097330">
    <property type="protein sequence ID" value="URF02988.1"/>
    <property type="molecule type" value="Genomic_DNA"/>
</dbReference>
<name>A0AAE9HW27_9BURK</name>
<organism evidence="1 2">
    <name type="scientific">Cupriavidus campinensis</name>
    <dbReference type="NCBI Taxonomy" id="151783"/>
    <lineage>
        <taxon>Bacteria</taxon>
        <taxon>Pseudomonadati</taxon>
        <taxon>Pseudomonadota</taxon>
        <taxon>Betaproteobacteria</taxon>
        <taxon>Burkholderiales</taxon>
        <taxon>Burkholderiaceae</taxon>
        <taxon>Cupriavidus</taxon>
    </lineage>
</organism>
<evidence type="ECO:0000313" key="2">
    <source>
        <dbReference type="Proteomes" id="UP001056132"/>
    </source>
</evidence>
<proteinExistence type="predicted"/>
<evidence type="ECO:0000313" key="1">
    <source>
        <dbReference type="EMBL" id="URF02988.1"/>
    </source>
</evidence>
<protein>
    <submittedName>
        <fullName evidence="1">Recombination protein NinB</fullName>
    </submittedName>
</protein>
<dbReference type="RefSeq" id="WP_250024630.1">
    <property type="nucleotide sequence ID" value="NZ_CP097330.1"/>
</dbReference>
<dbReference type="AlphaFoldDB" id="A0AAE9HW27"/>
<dbReference type="SUPFAM" id="SSF103370">
    <property type="entry name" value="NinB"/>
    <property type="match status" value="1"/>
</dbReference>
<gene>
    <name evidence="1" type="ORF">M5D45_10515</name>
</gene>
<reference evidence="1" key="1">
    <citation type="journal article" date="2022" name="Microbiol. Resour. Announc.">
        <title>Genome Sequence of Cupriavidus campinensis Strain G5, a Member of a Bacterial Consortium Capable of Polyethylene Degradation.</title>
        <authorList>
            <person name="Schneider B."/>
            <person name="Pfeiffer F."/>
            <person name="Dyall-Smith M."/>
            <person name="Kunte H.J."/>
        </authorList>
    </citation>
    <scope>NUCLEOTIDE SEQUENCE</scope>
    <source>
        <strain evidence="1">G5</strain>
    </source>
</reference>
<dbReference type="InterPro" id="IPR008711">
    <property type="entry name" value="Recombinase_NinB"/>
</dbReference>
<dbReference type="Pfam" id="PF05772">
    <property type="entry name" value="NinB"/>
    <property type="match status" value="1"/>
</dbReference>
<reference evidence="1" key="2">
    <citation type="submission" date="2022-05" db="EMBL/GenBank/DDBJ databases">
        <authorList>
            <person name="Kunte H.-J."/>
        </authorList>
    </citation>
    <scope>NUCLEOTIDE SEQUENCE</scope>
    <source>
        <strain evidence="1">G5</strain>
    </source>
</reference>
<sequence length="139" mass="15703">MALYREFVLKSPGIWPTVLAFIKANATACAEKGTPIRLIVTSDERRRTKEQNAYYFGVALRDIAEQAWVNGEQFGTAAWHEHFAEQFAPREELRLPSGRLVTRRKSTKDFSVAEFSEYLTKVQASAANEYGVTFDGVHA</sequence>
<dbReference type="Gene3D" id="1.10.3790.10">
    <property type="entry name" value="NinB"/>
    <property type="match status" value="1"/>
</dbReference>
<accession>A0AAE9HW27</accession>
<dbReference type="KEGG" id="ccam:M5D45_10515"/>
<dbReference type="InterPro" id="IPR036619">
    <property type="entry name" value="NinB_sf"/>
</dbReference>